<evidence type="ECO:0000259" key="1">
    <source>
        <dbReference type="PROSITE" id="PS51406"/>
    </source>
</evidence>
<dbReference type="Proteomes" id="UP001200034">
    <property type="component" value="Unassembled WGS sequence"/>
</dbReference>
<keyword evidence="3" id="KW-1185">Reference proteome</keyword>
<dbReference type="InterPro" id="IPR002181">
    <property type="entry name" value="Fibrinogen_a/b/g_C_dom"/>
</dbReference>
<organism evidence="2 3">
    <name type="scientific">Drosophila rubida</name>
    <dbReference type="NCBI Taxonomy" id="30044"/>
    <lineage>
        <taxon>Eukaryota</taxon>
        <taxon>Metazoa</taxon>
        <taxon>Ecdysozoa</taxon>
        <taxon>Arthropoda</taxon>
        <taxon>Hexapoda</taxon>
        <taxon>Insecta</taxon>
        <taxon>Pterygota</taxon>
        <taxon>Neoptera</taxon>
        <taxon>Endopterygota</taxon>
        <taxon>Diptera</taxon>
        <taxon>Brachycera</taxon>
        <taxon>Muscomorpha</taxon>
        <taxon>Ephydroidea</taxon>
        <taxon>Drosophilidae</taxon>
        <taxon>Drosophila</taxon>
    </lineage>
</organism>
<dbReference type="GO" id="GO:0005615">
    <property type="term" value="C:extracellular space"/>
    <property type="evidence" value="ECO:0007669"/>
    <property type="project" value="TreeGrafter"/>
</dbReference>
<accession>A0AAD4PI09</accession>
<dbReference type="Gene3D" id="3.90.215.10">
    <property type="entry name" value="Gamma Fibrinogen, chain A, domain 1"/>
    <property type="match status" value="1"/>
</dbReference>
<name>A0AAD4PI09_9MUSC</name>
<dbReference type="EMBL" id="JAJJHW010003409">
    <property type="protein sequence ID" value="KAH8360204.1"/>
    <property type="molecule type" value="Genomic_DNA"/>
</dbReference>
<dbReference type="AlphaFoldDB" id="A0AAD4PI09"/>
<dbReference type="PANTHER" id="PTHR19143:SF327">
    <property type="entry name" value="FI21813P1-RELATED"/>
    <property type="match status" value="1"/>
</dbReference>
<feature type="non-terminal residue" evidence="2">
    <location>
        <position position="1"/>
    </location>
</feature>
<evidence type="ECO:0000313" key="2">
    <source>
        <dbReference type="EMBL" id="KAH8360204.1"/>
    </source>
</evidence>
<proteinExistence type="predicted"/>
<dbReference type="Pfam" id="PF00147">
    <property type="entry name" value="Fibrinogen_C"/>
    <property type="match status" value="1"/>
</dbReference>
<dbReference type="InterPro" id="IPR050373">
    <property type="entry name" value="Fibrinogen_C-term_domain"/>
</dbReference>
<reference evidence="2" key="1">
    <citation type="journal article" date="2021" name="Mol. Ecol. Resour.">
        <title>Phylogenomic analyses of the genus Drosophila reveals genomic signals of climate adaptation.</title>
        <authorList>
            <person name="Li F."/>
            <person name="Rane R.V."/>
            <person name="Luria V."/>
            <person name="Xiong Z."/>
            <person name="Chen J."/>
            <person name="Li Z."/>
            <person name="Catullo R.A."/>
            <person name="Griffin P.C."/>
            <person name="Schiffer M."/>
            <person name="Pearce S."/>
            <person name="Lee S.F."/>
            <person name="McElroy K."/>
            <person name="Stocker A."/>
            <person name="Shirriffs J."/>
            <person name="Cockerell F."/>
            <person name="Coppin C."/>
            <person name="Sgro C.M."/>
            <person name="Karger A."/>
            <person name="Cain J.W."/>
            <person name="Weber J.A."/>
            <person name="Santpere G."/>
            <person name="Kirschner M.W."/>
            <person name="Hoffmann A.A."/>
            <person name="Oakeshott J.G."/>
            <person name="Zhang G."/>
        </authorList>
    </citation>
    <scope>NUCLEOTIDE SEQUENCE</scope>
    <source>
        <strain evidence="2">BGI-SZ-2011g</strain>
    </source>
</reference>
<feature type="domain" description="Fibrinogen C-terminal" evidence="1">
    <location>
        <begin position="1"/>
        <end position="155"/>
    </location>
</feature>
<dbReference type="PANTHER" id="PTHR19143">
    <property type="entry name" value="FIBRINOGEN/TENASCIN/ANGIOPOEITIN"/>
    <property type="match status" value="1"/>
</dbReference>
<feature type="non-terminal residue" evidence="2">
    <location>
        <position position="155"/>
    </location>
</feature>
<protein>
    <recommendedName>
        <fullName evidence="1">Fibrinogen C-terminal domain-containing protein</fullName>
    </recommendedName>
</protein>
<comment type="caution">
    <text evidence="2">The sequence shown here is derived from an EMBL/GenBank/DDBJ whole genome shotgun (WGS) entry which is preliminary data.</text>
</comment>
<dbReference type="SUPFAM" id="SSF56496">
    <property type="entry name" value="Fibrinogen C-terminal domain-like"/>
    <property type="match status" value="1"/>
</dbReference>
<dbReference type="SMART" id="SM00186">
    <property type="entry name" value="FBG"/>
    <property type="match status" value="1"/>
</dbReference>
<dbReference type="InterPro" id="IPR036056">
    <property type="entry name" value="Fibrinogen-like_C"/>
</dbReference>
<gene>
    <name evidence="2" type="ORF">KR093_011400</name>
</gene>
<evidence type="ECO:0000313" key="3">
    <source>
        <dbReference type="Proteomes" id="UP001200034"/>
    </source>
</evidence>
<dbReference type="PROSITE" id="PS51406">
    <property type="entry name" value="FIBRINOGEN_C_2"/>
    <property type="match status" value="1"/>
</dbReference>
<dbReference type="InterPro" id="IPR014716">
    <property type="entry name" value="Fibrinogen_a/b/g_C_1"/>
</dbReference>
<sequence>QTAGIQEVQLPNEERIRVLCDCDGWMIIQRRIDGKQDFNKNWEEYKLGFGDMHGDFFLGLENLHHITSSKVHELHISLSNSWRRFLVKYDNFRIGNSASFYKLDSLGEFTESASNGLRSNTQFSTFDRNHIPKPSKNCASDHMGGWWYPKYCGGR</sequence>